<gene>
    <name evidence="1" type="ORF">J2S19_003241</name>
</gene>
<reference evidence="1 2" key="1">
    <citation type="submission" date="2023-07" db="EMBL/GenBank/DDBJ databases">
        <title>Genomic Encyclopedia of Type Strains, Phase IV (KMG-IV): sequencing the most valuable type-strain genomes for metagenomic binning, comparative biology and taxonomic classification.</title>
        <authorList>
            <person name="Goeker M."/>
        </authorList>
    </citation>
    <scope>NUCLEOTIDE SEQUENCE [LARGE SCALE GENOMIC DNA]</scope>
    <source>
        <strain evidence="1 2">DSM 29005</strain>
    </source>
</reference>
<protein>
    <submittedName>
        <fullName evidence="1">Ribosomal protein L37AE/L43A</fullName>
    </submittedName>
</protein>
<keyword evidence="1" id="KW-0689">Ribosomal protein</keyword>
<organism evidence="1 2">
    <name type="scientific">Metabacillus malikii</name>
    <dbReference type="NCBI Taxonomy" id="1504265"/>
    <lineage>
        <taxon>Bacteria</taxon>
        <taxon>Bacillati</taxon>
        <taxon>Bacillota</taxon>
        <taxon>Bacilli</taxon>
        <taxon>Bacillales</taxon>
        <taxon>Bacillaceae</taxon>
        <taxon>Metabacillus</taxon>
    </lineage>
</organism>
<keyword evidence="1" id="KW-0687">Ribonucleoprotein</keyword>
<sequence length="67" mass="7978">MYKKICYRCSQTSYSSTRIDNWYCPYCQLDLTSTKGAAVNHTLNVESIMSRLERQRGIKIYQNYQVR</sequence>
<proteinExistence type="predicted"/>
<comment type="caution">
    <text evidence="1">The sequence shown here is derived from an EMBL/GenBank/DDBJ whole genome shotgun (WGS) entry which is preliminary data.</text>
</comment>
<evidence type="ECO:0000313" key="2">
    <source>
        <dbReference type="Proteomes" id="UP001234495"/>
    </source>
</evidence>
<dbReference type="RefSeq" id="WP_307343772.1">
    <property type="nucleotide sequence ID" value="NZ_JAUSUD010000016.1"/>
</dbReference>
<keyword evidence="2" id="KW-1185">Reference proteome</keyword>
<name>A0ABT9ZI44_9BACI</name>
<dbReference type="EMBL" id="JAUSUD010000016">
    <property type="protein sequence ID" value="MDQ0231956.1"/>
    <property type="molecule type" value="Genomic_DNA"/>
</dbReference>
<dbReference type="GO" id="GO:0005840">
    <property type="term" value="C:ribosome"/>
    <property type="evidence" value="ECO:0007669"/>
    <property type="project" value="UniProtKB-KW"/>
</dbReference>
<accession>A0ABT9ZI44</accession>
<evidence type="ECO:0000313" key="1">
    <source>
        <dbReference type="EMBL" id="MDQ0231956.1"/>
    </source>
</evidence>
<dbReference type="Proteomes" id="UP001234495">
    <property type="component" value="Unassembled WGS sequence"/>
</dbReference>